<gene>
    <name evidence="3" type="ORF">EEDITHA_LOCUS10680</name>
</gene>
<reference evidence="3" key="1">
    <citation type="submission" date="2022-03" db="EMBL/GenBank/DDBJ databases">
        <authorList>
            <person name="Tunstrom K."/>
        </authorList>
    </citation>
    <scope>NUCLEOTIDE SEQUENCE</scope>
</reference>
<dbReference type="PROSITE" id="PS50878">
    <property type="entry name" value="RT_POL"/>
    <property type="match status" value="1"/>
</dbReference>
<accession>A0AAU9U7R3</accession>
<sequence>MFHLLLPLGPCAGAPKRRIPPGCDAPSRLAHYTRGKIRGGFSPSDLVQVLTEATVPGKHRRQPKRKDPMPPVDPATKVRTSLCPLPVSIRCRHLAVQLSNIRGLHSNLESVHHHLETEKPQLLFLTETQIRCPADTAYLSYPGYSLEHRFIPRAGVCVYVRDDICIKRLKHLETSNYSILWVLVDTGQEKTLYACVYRSHSGDVETTQLCDHLTLTADEARERYPSAQLVILGDFNAHHQEWLYPYQVTDHAGREVRKLALTLDLTQLVNCATRVPDVDSHTANCLDLFLTTDPDSHSITVSAPLGTSDHCLVKSISVCSPPEEAPCGLRRVWRYKAADWDEMRHFFSSYPWREVCFSSDDPSSCAEAITAVIHQGMEYFIPHSDVATNGKARPWFDADCYRAEAEKRTAYTAWAEARARKSPNSRNLKKAFNQAAKSCKRTLRRAKFNHISHIGAKLASYPSGSKAFWSLAKAAESNFCRPSLPPLLRADGSLAHSAKEKADLFASLFAENSRLDAAGKAPPISTRADCIMAEVRIRQNEILKILQTLDVNKASGPDGIPAIVLRTCAPELSPPLTRLYRLSLKTGKVPKSWKLANVQPVPKKGSRADPVNYRPISVTSILCKTMERALNNKLLAHLEGNDLLSDRQYGFRQNRSTGDLLVYATHIWSEAIDKHGEALAVSLDISKAFDRVWHASLISKLPSYGIPPGLCAWISDFVNERSIRVVLDGYSSDQKAIDAGVPQGSVLSATLFLLHINDLLVPGTFGYADDSTVTDRYFSSARASKDVIQSCREEMVSRLNVALQAVSEWGDANLVTFNATKTQACVFSSKRSPLHLALTFRNVSVEITDSLQLLGVELSSNLNFGQHIESKAKTAAKKLGILSKVRRYFTPEQLLQLYKAQVRSCMEYCCHLWDGSAKYQLATLDSVEKRAKRLIGDPTLTDTKLQSLDHRRRVARLSVFYRIYFGECAKELHDLILPTTFRHRDTRRGRSFHPYIIDMLPTRTKRFGTTFLMRTAKEWNSLPASVFPERYNLGAFKARVNRLLLGRHAPPSTASSLNIRTYTPSHGTKKHLHTVDHAQQHAPLQKPASSPGVKDQQSSASVIFQGAVSHYRRL</sequence>
<dbReference type="GO" id="GO:0071897">
    <property type="term" value="P:DNA biosynthetic process"/>
    <property type="evidence" value="ECO:0007669"/>
    <property type="project" value="UniProtKB-ARBA"/>
</dbReference>
<feature type="domain" description="Reverse transcriptase" evidence="2">
    <location>
        <begin position="582"/>
        <end position="858"/>
    </location>
</feature>
<name>A0AAU9U7R3_EUPED</name>
<keyword evidence="4" id="KW-1185">Reference proteome</keyword>
<evidence type="ECO:0000313" key="3">
    <source>
        <dbReference type="EMBL" id="CAH2095198.1"/>
    </source>
</evidence>
<evidence type="ECO:0000313" key="4">
    <source>
        <dbReference type="Proteomes" id="UP001153954"/>
    </source>
</evidence>
<dbReference type="Pfam" id="PF00078">
    <property type="entry name" value="RVT_1"/>
    <property type="match status" value="1"/>
</dbReference>
<dbReference type="InterPro" id="IPR000477">
    <property type="entry name" value="RT_dom"/>
</dbReference>
<dbReference type="AlphaFoldDB" id="A0AAU9U7R3"/>
<evidence type="ECO:0000259" key="2">
    <source>
        <dbReference type="PROSITE" id="PS50878"/>
    </source>
</evidence>
<dbReference type="Gene3D" id="3.60.10.10">
    <property type="entry name" value="Endonuclease/exonuclease/phosphatase"/>
    <property type="match status" value="1"/>
</dbReference>
<feature type="compositionally biased region" description="Polar residues" evidence="1">
    <location>
        <begin position="1055"/>
        <end position="1066"/>
    </location>
</feature>
<dbReference type="Proteomes" id="UP001153954">
    <property type="component" value="Unassembled WGS sequence"/>
</dbReference>
<dbReference type="PANTHER" id="PTHR47510:SF3">
    <property type="entry name" value="ENDO_EXONUCLEASE_PHOSPHATASE DOMAIN-CONTAINING PROTEIN"/>
    <property type="match status" value="1"/>
</dbReference>
<dbReference type="EMBL" id="CAKOGL010000015">
    <property type="protein sequence ID" value="CAH2095198.1"/>
    <property type="molecule type" value="Genomic_DNA"/>
</dbReference>
<dbReference type="InterPro" id="IPR005135">
    <property type="entry name" value="Endo/exonuclease/phosphatase"/>
</dbReference>
<organism evidence="3 4">
    <name type="scientific">Euphydryas editha</name>
    <name type="common">Edith's checkerspot</name>
    <dbReference type="NCBI Taxonomy" id="104508"/>
    <lineage>
        <taxon>Eukaryota</taxon>
        <taxon>Metazoa</taxon>
        <taxon>Ecdysozoa</taxon>
        <taxon>Arthropoda</taxon>
        <taxon>Hexapoda</taxon>
        <taxon>Insecta</taxon>
        <taxon>Pterygota</taxon>
        <taxon>Neoptera</taxon>
        <taxon>Endopterygota</taxon>
        <taxon>Lepidoptera</taxon>
        <taxon>Glossata</taxon>
        <taxon>Ditrysia</taxon>
        <taxon>Papilionoidea</taxon>
        <taxon>Nymphalidae</taxon>
        <taxon>Nymphalinae</taxon>
        <taxon>Euphydryas</taxon>
    </lineage>
</organism>
<dbReference type="SUPFAM" id="SSF56672">
    <property type="entry name" value="DNA/RNA polymerases"/>
    <property type="match status" value="1"/>
</dbReference>
<feature type="region of interest" description="Disordered" evidence="1">
    <location>
        <begin position="1055"/>
        <end position="1099"/>
    </location>
</feature>
<evidence type="ECO:0000256" key="1">
    <source>
        <dbReference type="SAM" id="MobiDB-lite"/>
    </source>
</evidence>
<dbReference type="SUPFAM" id="SSF56219">
    <property type="entry name" value="DNase I-like"/>
    <property type="match status" value="1"/>
</dbReference>
<dbReference type="CDD" id="cd01650">
    <property type="entry name" value="RT_nLTR_like"/>
    <property type="match status" value="1"/>
</dbReference>
<dbReference type="Pfam" id="PF14529">
    <property type="entry name" value="Exo_endo_phos_2"/>
    <property type="match status" value="1"/>
</dbReference>
<protein>
    <recommendedName>
        <fullName evidence="2">Reverse transcriptase domain-containing protein</fullName>
    </recommendedName>
</protein>
<comment type="caution">
    <text evidence="3">The sequence shown here is derived from an EMBL/GenBank/DDBJ whole genome shotgun (WGS) entry which is preliminary data.</text>
</comment>
<dbReference type="InterPro" id="IPR036691">
    <property type="entry name" value="Endo/exonu/phosph_ase_sf"/>
</dbReference>
<dbReference type="InterPro" id="IPR043502">
    <property type="entry name" value="DNA/RNA_pol_sf"/>
</dbReference>
<feature type="region of interest" description="Disordered" evidence="1">
    <location>
        <begin position="55"/>
        <end position="75"/>
    </location>
</feature>
<dbReference type="PANTHER" id="PTHR47510">
    <property type="entry name" value="REVERSE TRANSCRIPTASE DOMAIN-CONTAINING PROTEIN"/>
    <property type="match status" value="1"/>
</dbReference>
<proteinExistence type="predicted"/>
<dbReference type="GO" id="GO:0003824">
    <property type="term" value="F:catalytic activity"/>
    <property type="evidence" value="ECO:0007669"/>
    <property type="project" value="InterPro"/>
</dbReference>